<evidence type="ECO:0000256" key="2">
    <source>
        <dbReference type="ARBA" id="ARBA00022475"/>
    </source>
</evidence>
<evidence type="ECO:0000256" key="5">
    <source>
        <dbReference type="ARBA" id="ARBA00023136"/>
    </source>
</evidence>
<dbReference type="InterPro" id="IPR001851">
    <property type="entry name" value="ABC_transp_permease"/>
</dbReference>
<gene>
    <name evidence="7" type="ORF">ENV82_04150</name>
</gene>
<proteinExistence type="predicted"/>
<sequence length="345" mass="38109">MNGAVGYLSEHWKGISNNRRILPVLVVLGFILSFVIPQFNIVNPYIQTIIMYIGINIILATSLNLVNGYMGEFSVGHAGFMSVGAYVSSLLMLHIFPRSLNLLFFPLSILAGGILASLVSLIVAIPSFKTRSDYLAIITLAFNFIVKSVFENIEAIGGPRGIVGIPRLTTIPWVFFWTVLSLWVIRNFVYSNYGRGVLSIREDEVASGLMSVNTRQVKLLAFALSAFFAGVAGGLFAHLLQFISPRVFDIAKSTDILIMVYLGGIGSIAGSILGATVYTILLEILRPLGMFRMVLMPLLLVFLMIYRPRGIMGLRELQWFIPVQDLNAVKRWQHKKEASNANSAS</sequence>
<accession>A0A7C4Y4B6</accession>
<feature type="transmembrane region" description="Helical" evidence="6">
    <location>
        <begin position="102"/>
        <end position="125"/>
    </location>
</feature>
<evidence type="ECO:0000256" key="3">
    <source>
        <dbReference type="ARBA" id="ARBA00022692"/>
    </source>
</evidence>
<organism evidence="7">
    <name type="scientific">Caldisericum exile</name>
    <dbReference type="NCBI Taxonomy" id="693075"/>
    <lineage>
        <taxon>Bacteria</taxon>
        <taxon>Pseudomonadati</taxon>
        <taxon>Caldisericota/Cryosericota group</taxon>
        <taxon>Caldisericota</taxon>
        <taxon>Caldisericia</taxon>
        <taxon>Caldisericales</taxon>
        <taxon>Caldisericaceae</taxon>
        <taxon>Caldisericum</taxon>
    </lineage>
</organism>
<dbReference type="InterPro" id="IPR043428">
    <property type="entry name" value="LivM-like"/>
</dbReference>
<feature type="transmembrane region" description="Helical" evidence="6">
    <location>
        <begin position="132"/>
        <end position="150"/>
    </location>
</feature>
<feature type="transmembrane region" description="Helical" evidence="6">
    <location>
        <begin position="219"/>
        <end position="244"/>
    </location>
</feature>
<protein>
    <submittedName>
        <fullName evidence="7">Branched-chain amino acid ABC transporter permease</fullName>
    </submittedName>
</protein>
<feature type="transmembrane region" description="Helical" evidence="6">
    <location>
        <begin position="45"/>
        <end position="66"/>
    </location>
</feature>
<dbReference type="AlphaFoldDB" id="A0A7C4Y4B6"/>
<feature type="transmembrane region" description="Helical" evidence="6">
    <location>
        <begin position="78"/>
        <end position="96"/>
    </location>
</feature>
<evidence type="ECO:0000256" key="4">
    <source>
        <dbReference type="ARBA" id="ARBA00022989"/>
    </source>
</evidence>
<feature type="transmembrane region" description="Helical" evidence="6">
    <location>
        <begin position="288"/>
        <end position="306"/>
    </location>
</feature>
<dbReference type="EMBL" id="DTHV01000131">
    <property type="protein sequence ID" value="HGW60601.1"/>
    <property type="molecule type" value="Genomic_DNA"/>
</dbReference>
<dbReference type="GO" id="GO:0015658">
    <property type="term" value="F:branched-chain amino acid transmembrane transporter activity"/>
    <property type="evidence" value="ECO:0007669"/>
    <property type="project" value="InterPro"/>
</dbReference>
<feature type="transmembrane region" description="Helical" evidence="6">
    <location>
        <begin position="170"/>
        <end position="189"/>
    </location>
</feature>
<dbReference type="Pfam" id="PF02653">
    <property type="entry name" value="BPD_transp_2"/>
    <property type="match status" value="1"/>
</dbReference>
<comment type="subcellular location">
    <subcellularLocation>
        <location evidence="1">Cell membrane</location>
        <topology evidence="1">Multi-pass membrane protein</topology>
    </subcellularLocation>
</comment>
<comment type="caution">
    <text evidence="7">The sequence shown here is derived from an EMBL/GenBank/DDBJ whole genome shotgun (WGS) entry which is preliminary data.</text>
</comment>
<keyword evidence="5 6" id="KW-0472">Membrane</keyword>
<dbReference type="PANTHER" id="PTHR30482">
    <property type="entry name" value="HIGH-AFFINITY BRANCHED-CHAIN AMINO ACID TRANSPORT SYSTEM PERMEASE"/>
    <property type="match status" value="1"/>
</dbReference>
<dbReference type="PANTHER" id="PTHR30482:SF10">
    <property type="entry name" value="HIGH-AFFINITY BRANCHED-CHAIN AMINO ACID TRANSPORT PROTEIN BRAE"/>
    <property type="match status" value="1"/>
</dbReference>
<reference evidence="7" key="1">
    <citation type="journal article" date="2020" name="mSystems">
        <title>Genome- and Community-Level Interaction Insights into Carbon Utilization and Element Cycling Functions of Hydrothermarchaeota in Hydrothermal Sediment.</title>
        <authorList>
            <person name="Zhou Z."/>
            <person name="Liu Y."/>
            <person name="Xu W."/>
            <person name="Pan J."/>
            <person name="Luo Z.H."/>
            <person name="Li M."/>
        </authorList>
    </citation>
    <scope>NUCLEOTIDE SEQUENCE [LARGE SCALE GENOMIC DNA]</scope>
    <source>
        <strain evidence="7">SpSt-794</strain>
    </source>
</reference>
<keyword evidence="4 6" id="KW-1133">Transmembrane helix</keyword>
<dbReference type="GO" id="GO:0005886">
    <property type="term" value="C:plasma membrane"/>
    <property type="evidence" value="ECO:0007669"/>
    <property type="project" value="UniProtKB-SubCell"/>
</dbReference>
<evidence type="ECO:0000256" key="6">
    <source>
        <dbReference type="SAM" id="Phobius"/>
    </source>
</evidence>
<keyword evidence="3 6" id="KW-0812">Transmembrane</keyword>
<evidence type="ECO:0000313" key="7">
    <source>
        <dbReference type="EMBL" id="HGW60601.1"/>
    </source>
</evidence>
<keyword evidence="2" id="KW-1003">Cell membrane</keyword>
<evidence type="ECO:0000256" key="1">
    <source>
        <dbReference type="ARBA" id="ARBA00004651"/>
    </source>
</evidence>
<dbReference type="CDD" id="cd06581">
    <property type="entry name" value="TM_PBP1_LivM_like"/>
    <property type="match status" value="1"/>
</dbReference>
<feature type="transmembrane region" description="Helical" evidence="6">
    <location>
        <begin position="21"/>
        <end position="39"/>
    </location>
</feature>
<feature type="transmembrane region" description="Helical" evidence="6">
    <location>
        <begin position="256"/>
        <end position="281"/>
    </location>
</feature>
<name>A0A7C4Y4B6_9BACT</name>